<reference evidence="2 3" key="1">
    <citation type="submission" date="2015-07" db="EMBL/GenBank/DDBJ databases">
        <title>Draft genome sequence of a diazotrophic, plant growth-promoting rhizobacterium of the Pseudomonas syringae complex.</title>
        <authorList>
            <person name="Patten C.L."/>
            <person name="Jeong H."/>
        </authorList>
    </citation>
    <scope>NUCLEOTIDE SEQUENCE [LARGE SCALE GENOMIC DNA]</scope>
    <source>
        <strain evidence="2 3">GR12-2</strain>
    </source>
</reference>
<name>A0A1C7Z930_PSESX</name>
<dbReference type="InterPro" id="IPR000182">
    <property type="entry name" value="GNAT_dom"/>
</dbReference>
<accession>A0A1C7Z930</accession>
<dbReference type="EMBL" id="LGSI01000022">
    <property type="protein sequence ID" value="OCR25849.1"/>
    <property type="molecule type" value="Genomic_DNA"/>
</dbReference>
<dbReference type="InterPro" id="IPR016181">
    <property type="entry name" value="Acyl_CoA_acyltransferase"/>
</dbReference>
<evidence type="ECO:0000259" key="1">
    <source>
        <dbReference type="PROSITE" id="PS51186"/>
    </source>
</evidence>
<feature type="domain" description="N-acetyltransferase" evidence="1">
    <location>
        <begin position="1"/>
        <end position="134"/>
    </location>
</feature>
<comment type="caution">
    <text evidence="2">The sequence shown here is derived from an EMBL/GenBank/DDBJ whole genome shotgun (WGS) entry which is preliminary data.</text>
</comment>
<proteinExistence type="predicted"/>
<dbReference type="Pfam" id="PF00583">
    <property type="entry name" value="Acetyltransf_1"/>
    <property type="match status" value="1"/>
</dbReference>
<sequence>MTSEQIEEMMSDMPQIVACRDNEVVAFLMTTSQTVNSLRPIPVVEKTLQTYAYLDDDAYIYGPICVSETERGGGLAQAMFKHLLELEPGRQGVLFIRGDNEPSIKAHKKMGMNQAGEFTLNGAQFQVFAYKAMARDRRG</sequence>
<protein>
    <recommendedName>
        <fullName evidence="1">N-acetyltransferase domain-containing protein</fullName>
    </recommendedName>
</protein>
<gene>
    <name evidence="2" type="ORF">AFK24_06655</name>
</gene>
<dbReference type="Gene3D" id="3.40.630.30">
    <property type="match status" value="1"/>
</dbReference>
<dbReference type="AlphaFoldDB" id="A0A1C7Z930"/>
<evidence type="ECO:0000313" key="3">
    <source>
        <dbReference type="Proteomes" id="UP000093104"/>
    </source>
</evidence>
<dbReference type="GO" id="GO:0016747">
    <property type="term" value="F:acyltransferase activity, transferring groups other than amino-acyl groups"/>
    <property type="evidence" value="ECO:0007669"/>
    <property type="project" value="InterPro"/>
</dbReference>
<dbReference type="SUPFAM" id="SSF55729">
    <property type="entry name" value="Acyl-CoA N-acyltransferases (Nat)"/>
    <property type="match status" value="1"/>
</dbReference>
<dbReference type="PROSITE" id="PS51186">
    <property type="entry name" value="GNAT"/>
    <property type="match status" value="1"/>
</dbReference>
<organism evidence="2 3">
    <name type="scientific">Pseudomonas syringae</name>
    <dbReference type="NCBI Taxonomy" id="317"/>
    <lineage>
        <taxon>Bacteria</taxon>
        <taxon>Pseudomonadati</taxon>
        <taxon>Pseudomonadota</taxon>
        <taxon>Gammaproteobacteria</taxon>
        <taxon>Pseudomonadales</taxon>
        <taxon>Pseudomonadaceae</taxon>
        <taxon>Pseudomonas</taxon>
    </lineage>
</organism>
<evidence type="ECO:0000313" key="2">
    <source>
        <dbReference type="EMBL" id="OCR25849.1"/>
    </source>
</evidence>
<dbReference type="CDD" id="cd04301">
    <property type="entry name" value="NAT_SF"/>
    <property type="match status" value="1"/>
</dbReference>
<dbReference type="Proteomes" id="UP000093104">
    <property type="component" value="Unassembled WGS sequence"/>
</dbReference>